<name>A0A318FGL8_KLEOX</name>
<dbReference type="Proteomes" id="UP000247485">
    <property type="component" value="Unassembled WGS sequence"/>
</dbReference>
<protein>
    <submittedName>
        <fullName evidence="2">Uncharacterized protein DUF3142</fullName>
    </submittedName>
</protein>
<evidence type="ECO:0000256" key="1">
    <source>
        <dbReference type="SAM" id="SignalP"/>
    </source>
</evidence>
<keyword evidence="1" id="KW-0732">Signal</keyword>
<sequence length="395" mass="43824">MMHARFFMLLFLLLAVSRHSVADSQVYIWQRVWNAGHETALRQSHDLFSTLRVLGLQIHPQEGLRIAQVDTSLLQQDGRPVWLVVRLDGSLTQLDAEAILPQIQSIIARWRSAGVNLTAIEIDYDAPTSRLVEYQRLLAALRQALPSEMALSVTALPTWLSSPQLPALLATVDRSVLQLHSVLSPQQGLFDPVQALRWSRQYALISPHPYYLALPAYGSALVSTPGQPARVESESPLGIAGEKQELSVSPPQIDAFTRELEQHQPKNLAGIAWFRLPLESDSRAWSLSTLEAVIHHRPLTTRWQWLAFPDKTSASADSTLYELAIKNAGDIDAPLPASITLQTEDCLAADGVGSYRFDEQTFYLTSPALLRAGQTRAIGWARCPSPPQGEFHVNP</sequence>
<dbReference type="SUPFAM" id="SSF51445">
    <property type="entry name" value="(Trans)glycosidases"/>
    <property type="match status" value="1"/>
</dbReference>
<dbReference type="InterPro" id="IPR021488">
    <property type="entry name" value="DUF3142"/>
</dbReference>
<accession>A0A318FGL8</accession>
<dbReference type="InterPro" id="IPR017853">
    <property type="entry name" value="GH"/>
</dbReference>
<evidence type="ECO:0000313" key="2">
    <source>
        <dbReference type="EMBL" id="PXW41412.1"/>
    </source>
</evidence>
<dbReference type="AlphaFoldDB" id="A0A318FGL8"/>
<dbReference type="EMBL" id="QJJG01000015">
    <property type="protein sequence ID" value="PXW41412.1"/>
    <property type="molecule type" value="Genomic_DNA"/>
</dbReference>
<proteinExistence type="predicted"/>
<dbReference type="RefSeq" id="WP_110275851.1">
    <property type="nucleotide sequence ID" value="NZ_QJJG01000015.1"/>
</dbReference>
<feature type="signal peptide" evidence="1">
    <location>
        <begin position="1"/>
        <end position="22"/>
    </location>
</feature>
<comment type="caution">
    <text evidence="2">The sequence shown here is derived from an EMBL/GenBank/DDBJ whole genome shotgun (WGS) entry which is preliminary data.</text>
</comment>
<feature type="chain" id="PRO_5016447680" evidence="1">
    <location>
        <begin position="23"/>
        <end position="395"/>
    </location>
</feature>
<dbReference type="Pfam" id="PF11340">
    <property type="entry name" value="DUF3142"/>
    <property type="match status" value="1"/>
</dbReference>
<organism evidence="2 3">
    <name type="scientific">Klebsiella oxytoca</name>
    <dbReference type="NCBI Taxonomy" id="571"/>
    <lineage>
        <taxon>Bacteria</taxon>
        <taxon>Pseudomonadati</taxon>
        <taxon>Pseudomonadota</taxon>
        <taxon>Gammaproteobacteria</taxon>
        <taxon>Enterobacterales</taxon>
        <taxon>Enterobacteriaceae</taxon>
        <taxon>Klebsiella/Raoultella group</taxon>
        <taxon>Klebsiella</taxon>
    </lineage>
</organism>
<evidence type="ECO:0000313" key="3">
    <source>
        <dbReference type="Proteomes" id="UP000247485"/>
    </source>
</evidence>
<reference evidence="2 3" key="1">
    <citation type="submission" date="2018-05" db="EMBL/GenBank/DDBJ databases">
        <title>Freshwater and sediment microbial communities from various areas in North America, analyzing microbe dynamics in response to fracking.</title>
        <authorList>
            <person name="Lamendella R."/>
        </authorList>
    </citation>
    <scope>NUCLEOTIDE SEQUENCE [LARGE SCALE GENOMIC DNA]</scope>
    <source>
        <strain evidence="2 3">67</strain>
    </source>
</reference>
<gene>
    <name evidence="2" type="ORF">DET57_11586</name>
</gene>